<protein>
    <submittedName>
        <fullName evidence="1">Unannotated protein</fullName>
    </submittedName>
</protein>
<evidence type="ECO:0000313" key="1">
    <source>
        <dbReference type="EMBL" id="CAB4830528.1"/>
    </source>
</evidence>
<name>A0A6J7AD58_9ZZZZ</name>
<dbReference type="EMBL" id="CAFABG010000069">
    <property type="protein sequence ID" value="CAB4830528.1"/>
    <property type="molecule type" value="Genomic_DNA"/>
</dbReference>
<evidence type="ECO:0000313" key="2">
    <source>
        <dbReference type="EMBL" id="CAB5054113.1"/>
    </source>
</evidence>
<dbReference type="EMBL" id="CAFBSF010000061">
    <property type="protein sequence ID" value="CAB5240806.1"/>
    <property type="molecule type" value="Genomic_DNA"/>
</dbReference>
<gene>
    <name evidence="1" type="ORF">UFOPK3181_00887</name>
    <name evidence="3" type="ORF">UFOPK3520_00833</name>
    <name evidence="2" type="ORF">UFOPK4284_01166</name>
</gene>
<proteinExistence type="predicted"/>
<evidence type="ECO:0000313" key="3">
    <source>
        <dbReference type="EMBL" id="CAB5240806.1"/>
    </source>
</evidence>
<dbReference type="EMBL" id="CAFBQE010000115">
    <property type="protein sequence ID" value="CAB5054113.1"/>
    <property type="molecule type" value="Genomic_DNA"/>
</dbReference>
<sequence length="71" mass="7314">METISGRLCSTTLRPVSRSPQTTLKTPAGKNSDITLAIHTVDAGVVSLGFKTTVLPAAIAGAHFHTAIIIG</sequence>
<accession>A0A6J7AD58</accession>
<reference evidence="1" key="1">
    <citation type="submission" date="2020-05" db="EMBL/GenBank/DDBJ databases">
        <authorList>
            <person name="Chiriac C."/>
            <person name="Salcher M."/>
            <person name="Ghai R."/>
            <person name="Kavagutti S V."/>
        </authorList>
    </citation>
    <scope>NUCLEOTIDE SEQUENCE</scope>
</reference>
<dbReference type="AlphaFoldDB" id="A0A6J7AD58"/>
<organism evidence="1">
    <name type="scientific">freshwater metagenome</name>
    <dbReference type="NCBI Taxonomy" id="449393"/>
    <lineage>
        <taxon>unclassified sequences</taxon>
        <taxon>metagenomes</taxon>
        <taxon>ecological metagenomes</taxon>
    </lineage>
</organism>